<dbReference type="GO" id="GO:0000103">
    <property type="term" value="P:sulfate assimilation"/>
    <property type="evidence" value="ECO:0007669"/>
    <property type="project" value="TreeGrafter"/>
</dbReference>
<reference evidence="6 7" key="1">
    <citation type="journal article" date="2015" name="Int. J. Syst. Evol. Microbiol.">
        <title>Acinetobacter equi sp. nov. isolated from horse faeces.</title>
        <authorList>
            <person name="Poppel M.T."/>
            <person name="Skiebe E."/>
            <person name="Laue M."/>
            <person name="Bergmann H."/>
            <person name="Ebersberger I."/>
            <person name="Garn T."/>
            <person name="Fruth A."/>
            <person name="Baumgardt S."/>
            <person name="Busse H.J."/>
            <person name="Wilharm G."/>
        </authorList>
    </citation>
    <scope>NUCLEOTIDE SEQUENCE [LARGE SCALE GENOMIC DNA]</scope>
    <source>
        <strain evidence="6 7">114</strain>
    </source>
</reference>
<dbReference type="CDD" id="cd01638">
    <property type="entry name" value="CysQ"/>
    <property type="match status" value="1"/>
</dbReference>
<dbReference type="AlphaFoldDB" id="A0A0N9W462"/>
<accession>A0A0N9W462</accession>
<dbReference type="GO" id="GO:0050427">
    <property type="term" value="P:3'-phosphoadenosine 5'-phosphosulfate metabolic process"/>
    <property type="evidence" value="ECO:0007669"/>
    <property type="project" value="TreeGrafter"/>
</dbReference>
<dbReference type="STRING" id="1324350.AOY20_10365"/>
<dbReference type="HAMAP" id="MF_02095">
    <property type="entry name" value="CysQ"/>
    <property type="match status" value="1"/>
</dbReference>
<dbReference type="Gene3D" id="3.30.540.10">
    <property type="entry name" value="Fructose-1,6-Bisphosphatase, subunit A, domain 1"/>
    <property type="match status" value="1"/>
</dbReference>
<feature type="binding site" evidence="4">
    <location>
        <position position="95"/>
    </location>
    <ligand>
        <name>Mg(2+)</name>
        <dbReference type="ChEBI" id="CHEBI:18420"/>
        <label>2</label>
    </ligand>
</feature>
<keyword evidence="2 4" id="KW-0479">Metal-binding</keyword>
<dbReference type="EMBL" id="CP012808">
    <property type="protein sequence ID" value="ALH95901.1"/>
    <property type="molecule type" value="Genomic_DNA"/>
</dbReference>
<dbReference type="GO" id="GO:0000287">
    <property type="term" value="F:magnesium ion binding"/>
    <property type="evidence" value="ECO:0007669"/>
    <property type="project" value="UniProtKB-UniRule"/>
</dbReference>
<evidence type="ECO:0000313" key="6">
    <source>
        <dbReference type="EMBL" id="ALH95901.1"/>
    </source>
</evidence>
<protein>
    <recommendedName>
        <fullName evidence="4">3'(2'),5'-bisphosphate nucleotidase CysQ</fullName>
        <ecNumber evidence="4">3.1.3.7</ecNumber>
    </recommendedName>
    <alternativeName>
        <fullName evidence="4">3'(2'),5-bisphosphonucleoside 3'(2')-phosphohydrolase</fullName>
    </alternativeName>
    <alternativeName>
        <fullName evidence="4">3'-phosphoadenosine 5'-phosphate phosphatase</fullName>
        <shortName evidence="4">PAP phosphatase</shortName>
    </alternativeName>
</protein>
<feature type="binding site" evidence="4">
    <location>
        <position position="95"/>
    </location>
    <ligand>
        <name>Mg(2+)</name>
        <dbReference type="ChEBI" id="CHEBI:18420"/>
        <label>1</label>
    </ligand>
</feature>
<organism evidence="6 7">
    <name type="scientific">Acinetobacter equi</name>
    <dbReference type="NCBI Taxonomy" id="1324350"/>
    <lineage>
        <taxon>Bacteria</taxon>
        <taxon>Pseudomonadati</taxon>
        <taxon>Pseudomonadota</taxon>
        <taxon>Gammaproteobacteria</taxon>
        <taxon>Moraxellales</taxon>
        <taxon>Moraxellaceae</taxon>
        <taxon>Acinetobacter</taxon>
    </lineage>
</organism>
<comment type="function">
    <text evidence="4">Converts adenosine-3',5'-bisphosphate (PAP) to AMP.</text>
</comment>
<proteinExistence type="inferred from homology"/>
<feature type="binding site" evidence="4">
    <location>
        <begin position="97"/>
        <end position="100"/>
    </location>
    <ligand>
        <name>substrate</name>
    </ligand>
</feature>
<dbReference type="InterPro" id="IPR020583">
    <property type="entry name" value="Inositol_monoP_metal-BS"/>
</dbReference>
<feature type="binding site" evidence="4">
    <location>
        <position position="227"/>
    </location>
    <ligand>
        <name>Mg(2+)</name>
        <dbReference type="ChEBI" id="CHEBI:18420"/>
        <label>2</label>
    </ligand>
</feature>
<dbReference type="InterPro" id="IPR050725">
    <property type="entry name" value="CysQ/Inositol_MonoPase"/>
</dbReference>
<sequence length="283" mass="32824">MFIVKPRPSTSQLLEDILLIIGQASEILRLEYQNYCAGKGFIVEHKSDKSPVTQADYRVNEYIIEQLRQISELPILSEEIQQTQEKKWNKFWLLDPLDGTKEFLHQRPEFTINLSIVENGQTIFAVLAIPCEFTVYIAPESGAPLKYNYQNKEWASFIDISERNSSQVTVGLSQSSQQKPQYEEFLNKLEQVAKFKTYKAGSAYKFCMMLEDKIDLYPRFHPTCEWDTSAGQCLLERVNGGLVSLKGEPFYYNQRNTFLNHGFIAYRNIEMKHLAFNVLELMS</sequence>
<dbReference type="KEGG" id="aei:AOY20_10365"/>
<dbReference type="OrthoDB" id="9785695at2"/>
<dbReference type="RefSeq" id="WP_054581789.1">
    <property type="nucleotide sequence ID" value="NZ_CP012808.1"/>
</dbReference>
<dbReference type="GO" id="GO:0005886">
    <property type="term" value="C:plasma membrane"/>
    <property type="evidence" value="ECO:0007669"/>
    <property type="project" value="UniProtKB-SubCell"/>
</dbReference>
<keyword evidence="4" id="KW-0997">Cell inner membrane</keyword>
<evidence type="ECO:0000313" key="7">
    <source>
        <dbReference type="Proteomes" id="UP000064939"/>
    </source>
</evidence>
<dbReference type="Gene3D" id="3.40.190.80">
    <property type="match status" value="1"/>
</dbReference>
<feature type="binding site" evidence="5">
    <location>
        <position position="95"/>
    </location>
    <ligand>
        <name>Mg(2+)</name>
        <dbReference type="ChEBI" id="CHEBI:18420"/>
        <label>1</label>
        <note>catalytic</note>
    </ligand>
</feature>
<keyword evidence="3 4" id="KW-0460">Magnesium</keyword>
<keyword evidence="4" id="KW-1003">Cell membrane</keyword>
<feature type="binding site" evidence="5">
    <location>
        <position position="78"/>
    </location>
    <ligand>
        <name>Mg(2+)</name>
        <dbReference type="ChEBI" id="CHEBI:18420"/>
        <label>1</label>
        <note>catalytic</note>
    </ligand>
</feature>
<dbReference type="EC" id="3.1.3.7" evidence="4"/>
<dbReference type="InterPro" id="IPR000760">
    <property type="entry name" value="Inositol_monophosphatase-like"/>
</dbReference>
<evidence type="ECO:0000256" key="1">
    <source>
        <dbReference type="ARBA" id="ARBA00001625"/>
    </source>
</evidence>
<feature type="binding site" evidence="4">
    <location>
        <position position="78"/>
    </location>
    <ligand>
        <name>substrate</name>
    </ligand>
</feature>
<comment type="subcellular location">
    <subcellularLocation>
        <location evidence="4">Cell inner membrane</location>
        <topology evidence="4">Peripheral membrane protein</topology>
        <orientation evidence="4">Cytoplasmic side</orientation>
    </subcellularLocation>
</comment>
<keyword evidence="7" id="KW-1185">Reference proteome</keyword>
<feature type="binding site" evidence="5">
    <location>
        <position position="227"/>
    </location>
    <ligand>
        <name>Mg(2+)</name>
        <dbReference type="ChEBI" id="CHEBI:18420"/>
        <label>1</label>
        <note>catalytic</note>
    </ligand>
</feature>
<dbReference type="GO" id="GO:0008441">
    <property type="term" value="F:3'(2'),5'-bisphosphate nucleotidase activity"/>
    <property type="evidence" value="ECO:0007669"/>
    <property type="project" value="UniProtKB-UniRule"/>
</dbReference>
<dbReference type="InterPro" id="IPR006240">
    <property type="entry name" value="CysQ"/>
</dbReference>
<evidence type="ECO:0000256" key="5">
    <source>
        <dbReference type="PIRSR" id="PIRSR600760-2"/>
    </source>
</evidence>
<feature type="binding site" evidence="5">
    <location>
        <position position="98"/>
    </location>
    <ligand>
        <name>Mg(2+)</name>
        <dbReference type="ChEBI" id="CHEBI:18420"/>
        <label>1</label>
        <note>catalytic</note>
    </ligand>
</feature>
<keyword evidence="4" id="KW-0378">Hydrolase</keyword>
<dbReference type="PROSITE" id="PS00629">
    <property type="entry name" value="IMP_1"/>
    <property type="match status" value="1"/>
</dbReference>
<dbReference type="PRINTS" id="PR00377">
    <property type="entry name" value="IMPHPHTASES"/>
</dbReference>
<comment type="cofactor">
    <cofactor evidence="4 5">
        <name>Mg(2+)</name>
        <dbReference type="ChEBI" id="CHEBI:18420"/>
    </cofactor>
</comment>
<evidence type="ECO:0000256" key="4">
    <source>
        <dbReference type="HAMAP-Rule" id="MF_02095"/>
    </source>
</evidence>
<gene>
    <name evidence="4" type="primary">cysQ</name>
    <name evidence="6" type="ORF">AOY20_10365</name>
</gene>
<feature type="binding site" evidence="4">
    <location>
        <position position="78"/>
    </location>
    <ligand>
        <name>Mg(2+)</name>
        <dbReference type="ChEBI" id="CHEBI:18420"/>
        <label>1</label>
    </ligand>
</feature>
<comment type="similarity">
    <text evidence="4">Belongs to the inositol monophosphatase superfamily. CysQ family.</text>
</comment>
<dbReference type="PANTHER" id="PTHR43028:SF5">
    <property type="entry name" value="3'(2'),5'-BISPHOSPHATE NUCLEOTIDASE 1"/>
    <property type="match status" value="1"/>
</dbReference>
<feature type="binding site" evidence="4">
    <location>
        <position position="227"/>
    </location>
    <ligand>
        <name>substrate</name>
    </ligand>
</feature>
<dbReference type="Proteomes" id="UP000064939">
    <property type="component" value="Chromosome"/>
</dbReference>
<feature type="binding site" evidence="4">
    <location>
        <position position="98"/>
    </location>
    <ligand>
        <name>Mg(2+)</name>
        <dbReference type="ChEBI" id="CHEBI:18420"/>
        <label>2</label>
    </ligand>
</feature>
<evidence type="ECO:0000256" key="2">
    <source>
        <dbReference type="ARBA" id="ARBA00022723"/>
    </source>
</evidence>
<dbReference type="PANTHER" id="PTHR43028">
    <property type="entry name" value="3'(2'),5'-BISPHOSPHATE NUCLEOTIDASE 1"/>
    <property type="match status" value="1"/>
</dbReference>
<feature type="binding site" evidence="5">
    <location>
        <position position="97"/>
    </location>
    <ligand>
        <name>Mg(2+)</name>
        <dbReference type="ChEBI" id="CHEBI:18420"/>
        <label>1</label>
        <note>catalytic</note>
    </ligand>
</feature>
<keyword evidence="4" id="KW-0472">Membrane</keyword>
<feature type="binding site" evidence="4">
    <location>
        <position position="97"/>
    </location>
    <ligand>
        <name>Mg(2+)</name>
        <dbReference type="ChEBI" id="CHEBI:18420"/>
        <label>1</label>
    </ligand>
</feature>
<evidence type="ECO:0000256" key="3">
    <source>
        <dbReference type="ARBA" id="ARBA00022842"/>
    </source>
</evidence>
<name>A0A0N9W462_9GAMM</name>
<dbReference type="SUPFAM" id="SSF56655">
    <property type="entry name" value="Carbohydrate phosphatase"/>
    <property type="match status" value="1"/>
</dbReference>
<comment type="catalytic activity">
    <reaction evidence="1 4">
        <text>adenosine 3',5'-bisphosphate + H2O = AMP + phosphate</text>
        <dbReference type="Rhea" id="RHEA:10040"/>
        <dbReference type="ChEBI" id="CHEBI:15377"/>
        <dbReference type="ChEBI" id="CHEBI:43474"/>
        <dbReference type="ChEBI" id="CHEBI:58343"/>
        <dbReference type="ChEBI" id="CHEBI:456215"/>
        <dbReference type="EC" id="3.1.3.7"/>
    </reaction>
</comment>
<dbReference type="Pfam" id="PF00459">
    <property type="entry name" value="Inositol_P"/>
    <property type="match status" value="1"/>
</dbReference>